<comment type="caution">
    <text evidence="1">The sequence shown here is derived from an EMBL/GenBank/DDBJ whole genome shotgun (WGS) entry which is preliminary data.</text>
</comment>
<name>A0A9W9T5S8_9EURO</name>
<accession>A0A9W9T5S8</accession>
<dbReference type="AlphaFoldDB" id="A0A9W9T5S8"/>
<gene>
    <name evidence="1" type="ORF">N7449_003994</name>
</gene>
<organism evidence="1 2">
    <name type="scientific">Penicillium cf. viridicatum</name>
    <dbReference type="NCBI Taxonomy" id="2972119"/>
    <lineage>
        <taxon>Eukaryota</taxon>
        <taxon>Fungi</taxon>
        <taxon>Dikarya</taxon>
        <taxon>Ascomycota</taxon>
        <taxon>Pezizomycotina</taxon>
        <taxon>Eurotiomycetes</taxon>
        <taxon>Eurotiomycetidae</taxon>
        <taxon>Eurotiales</taxon>
        <taxon>Aspergillaceae</taxon>
        <taxon>Penicillium</taxon>
    </lineage>
</organism>
<keyword evidence="2" id="KW-1185">Reference proteome</keyword>
<sequence>MDKSTRQATQLATQFNNYRRGAHPWSRDFDADTLARVDIILTPAFADSTNPSASINLPSSEDPFPPSWPIDRSILNKAVKDFLRLTSYLVIPSSASVSSTEPPLQILPQSVLTIEFDFSIFPFPPRSVQDESIASVTTLAKKELVKRGAEFPATLSENEMKLLMARYWLDGMKCHIDDAFVNALDILEDIKEDYSTEVCDRLDRFREPLYEENECKAIENAEAQSICRRKAENEQELQQDLTKMSSTHRFPEVIDKLRQGFKNRRNGGSLSDSLLLNVFLYLDHESATSLFVAHGHVDAMWIWAVDPDYEYENDPTDGYQGYVRVGFKQLVDNFYIARRWQSDLSMKDLLNAAQRESNKAFVSVEPETPDKFPLRIESNNVTPESLRLFHPIRND</sequence>
<dbReference type="Proteomes" id="UP001150942">
    <property type="component" value="Unassembled WGS sequence"/>
</dbReference>
<proteinExistence type="predicted"/>
<reference evidence="1" key="1">
    <citation type="submission" date="2022-11" db="EMBL/GenBank/DDBJ databases">
        <authorList>
            <person name="Petersen C."/>
        </authorList>
    </citation>
    <scope>NUCLEOTIDE SEQUENCE</scope>
    <source>
        <strain evidence="1">IBT 20477</strain>
    </source>
</reference>
<protein>
    <submittedName>
        <fullName evidence="1">Uncharacterized protein</fullName>
    </submittedName>
</protein>
<evidence type="ECO:0000313" key="1">
    <source>
        <dbReference type="EMBL" id="KAJ5209615.1"/>
    </source>
</evidence>
<dbReference type="OrthoDB" id="4317571at2759"/>
<evidence type="ECO:0000313" key="2">
    <source>
        <dbReference type="Proteomes" id="UP001150942"/>
    </source>
</evidence>
<dbReference type="EMBL" id="JAPQKQ010000002">
    <property type="protein sequence ID" value="KAJ5209615.1"/>
    <property type="molecule type" value="Genomic_DNA"/>
</dbReference>
<reference evidence="1" key="2">
    <citation type="journal article" date="2023" name="IMA Fungus">
        <title>Comparative genomic study of the Penicillium genus elucidates a diverse pangenome and 15 lateral gene transfer events.</title>
        <authorList>
            <person name="Petersen C."/>
            <person name="Sorensen T."/>
            <person name="Nielsen M.R."/>
            <person name="Sondergaard T.E."/>
            <person name="Sorensen J.L."/>
            <person name="Fitzpatrick D.A."/>
            <person name="Frisvad J.C."/>
            <person name="Nielsen K.L."/>
        </authorList>
    </citation>
    <scope>NUCLEOTIDE SEQUENCE</scope>
    <source>
        <strain evidence="1">IBT 20477</strain>
    </source>
</reference>